<dbReference type="SMART" id="SM00347">
    <property type="entry name" value="HTH_MARR"/>
    <property type="match status" value="1"/>
</dbReference>
<dbReference type="InterPro" id="IPR036388">
    <property type="entry name" value="WH-like_DNA-bd_sf"/>
</dbReference>
<keyword evidence="2 5" id="KW-0238">DNA-binding</keyword>
<dbReference type="Proteomes" id="UP000199645">
    <property type="component" value="Unassembled WGS sequence"/>
</dbReference>
<keyword evidence="1" id="KW-0805">Transcription regulation</keyword>
<dbReference type="InterPro" id="IPR039422">
    <property type="entry name" value="MarR/SlyA-like"/>
</dbReference>
<evidence type="ECO:0000256" key="1">
    <source>
        <dbReference type="ARBA" id="ARBA00023015"/>
    </source>
</evidence>
<evidence type="ECO:0000256" key="2">
    <source>
        <dbReference type="ARBA" id="ARBA00023125"/>
    </source>
</evidence>
<accession>A0A1I2HBZ8</accession>
<sequence length="146" mass="16074">MVSGEALAAVQAWTRLDQAVAGLNRELEQRFGVTGAQLAILRIVAEWRPPVPLAGLRERLVMHPATLGQLLDRLAGRGFVALAPDPADRRRRLVEITDRGRELLEQAPVAGPVRLRQTGADPERLRRLAAALTDAIELFGLEEYAR</sequence>
<evidence type="ECO:0000256" key="3">
    <source>
        <dbReference type="ARBA" id="ARBA00023163"/>
    </source>
</evidence>
<dbReference type="PROSITE" id="PS50995">
    <property type="entry name" value="HTH_MARR_2"/>
    <property type="match status" value="1"/>
</dbReference>
<dbReference type="EMBL" id="FONV01000008">
    <property type="protein sequence ID" value="SFF27182.1"/>
    <property type="molecule type" value="Genomic_DNA"/>
</dbReference>
<evidence type="ECO:0000313" key="6">
    <source>
        <dbReference type="Proteomes" id="UP000199645"/>
    </source>
</evidence>
<dbReference type="PROSITE" id="PS01117">
    <property type="entry name" value="HTH_MARR_1"/>
    <property type="match status" value="1"/>
</dbReference>
<dbReference type="InterPro" id="IPR000835">
    <property type="entry name" value="HTH_MarR-typ"/>
</dbReference>
<dbReference type="SUPFAM" id="SSF46785">
    <property type="entry name" value="Winged helix' DNA-binding domain"/>
    <property type="match status" value="1"/>
</dbReference>
<dbReference type="STRING" id="35752.SAMN05421541_10826"/>
<dbReference type="GO" id="GO:0003700">
    <property type="term" value="F:DNA-binding transcription factor activity"/>
    <property type="evidence" value="ECO:0007669"/>
    <property type="project" value="InterPro"/>
</dbReference>
<evidence type="ECO:0000313" key="5">
    <source>
        <dbReference type="EMBL" id="SFF27182.1"/>
    </source>
</evidence>
<evidence type="ECO:0000259" key="4">
    <source>
        <dbReference type="PROSITE" id="PS50995"/>
    </source>
</evidence>
<dbReference type="PANTHER" id="PTHR33164">
    <property type="entry name" value="TRANSCRIPTIONAL REGULATOR, MARR FAMILY"/>
    <property type="match status" value="1"/>
</dbReference>
<gene>
    <name evidence="5" type="ORF">SAMN05421541_10826</name>
</gene>
<dbReference type="InterPro" id="IPR036390">
    <property type="entry name" value="WH_DNA-bd_sf"/>
</dbReference>
<dbReference type="GO" id="GO:0003677">
    <property type="term" value="F:DNA binding"/>
    <property type="evidence" value="ECO:0007669"/>
    <property type="project" value="UniProtKB-KW"/>
</dbReference>
<dbReference type="GO" id="GO:0006950">
    <property type="term" value="P:response to stress"/>
    <property type="evidence" value="ECO:0007669"/>
    <property type="project" value="TreeGrafter"/>
</dbReference>
<dbReference type="AlphaFoldDB" id="A0A1I2HBZ8"/>
<keyword evidence="6" id="KW-1185">Reference proteome</keyword>
<protein>
    <submittedName>
        <fullName evidence="5">DNA-binding transcriptional regulator, MarR family</fullName>
    </submittedName>
</protein>
<dbReference type="InterPro" id="IPR023187">
    <property type="entry name" value="Tscrpt_reg_MarR-type_CS"/>
</dbReference>
<proteinExistence type="predicted"/>
<dbReference type="PANTHER" id="PTHR33164:SF43">
    <property type="entry name" value="HTH-TYPE TRANSCRIPTIONAL REPRESSOR YETL"/>
    <property type="match status" value="1"/>
</dbReference>
<reference evidence="5 6" key="1">
    <citation type="submission" date="2016-10" db="EMBL/GenBank/DDBJ databases">
        <authorList>
            <person name="de Groot N.N."/>
        </authorList>
    </citation>
    <scope>NUCLEOTIDE SEQUENCE [LARGE SCALE GENOMIC DNA]</scope>
    <source>
        <strain evidence="5 6">DSM 43019</strain>
    </source>
</reference>
<organism evidence="5 6">
    <name type="scientific">Actinoplanes philippinensis</name>
    <dbReference type="NCBI Taxonomy" id="35752"/>
    <lineage>
        <taxon>Bacteria</taxon>
        <taxon>Bacillati</taxon>
        <taxon>Actinomycetota</taxon>
        <taxon>Actinomycetes</taxon>
        <taxon>Micromonosporales</taxon>
        <taxon>Micromonosporaceae</taxon>
        <taxon>Actinoplanes</taxon>
    </lineage>
</organism>
<name>A0A1I2HBZ8_9ACTN</name>
<dbReference type="Pfam" id="PF12802">
    <property type="entry name" value="MarR_2"/>
    <property type="match status" value="1"/>
</dbReference>
<feature type="domain" description="HTH marR-type" evidence="4">
    <location>
        <begin position="1"/>
        <end position="146"/>
    </location>
</feature>
<dbReference type="Gene3D" id="1.10.10.10">
    <property type="entry name" value="Winged helix-like DNA-binding domain superfamily/Winged helix DNA-binding domain"/>
    <property type="match status" value="1"/>
</dbReference>
<keyword evidence="3" id="KW-0804">Transcription</keyword>